<evidence type="ECO:0000313" key="5">
    <source>
        <dbReference type="Proteomes" id="UP001277761"/>
    </source>
</evidence>
<evidence type="ECO:0000256" key="1">
    <source>
        <dbReference type="ARBA" id="ARBA00022723"/>
    </source>
</evidence>
<keyword evidence="4" id="KW-0560">Oxidoreductase</keyword>
<reference evidence="4 5" key="1">
    <citation type="submission" date="2023-11" db="EMBL/GenBank/DDBJ databases">
        <authorList>
            <person name="Xu M."/>
            <person name="Jiang T."/>
        </authorList>
    </citation>
    <scope>NUCLEOTIDE SEQUENCE [LARGE SCALE GENOMIC DNA]</scope>
    <source>
        <strain evidence="4 5">SD</strain>
    </source>
</reference>
<dbReference type="GO" id="GO:0004497">
    <property type="term" value="F:monooxygenase activity"/>
    <property type="evidence" value="ECO:0007669"/>
    <property type="project" value="UniProtKB-KW"/>
</dbReference>
<dbReference type="SUPFAM" id="SSF51182">
    <property type="entry name" value="RmlC-like cupins"/>
    <property type="match status" value="1"/>
</dbReference>
<keyword evidence="5" id="KW-1185">Reference proteome</keyword>
<dbReference type="PANTHER" id="PTHR35848">
    <property type="entry name" value="OXALATE-BINDING PROTEIN"/>
    <property type="match status" value="1"/>
</dbReference>
<dbReference type="Gene3D" id="3.30.70.100">
    <property type="match status" value="1"/>
</dbReference>
<dbReference type="InterPro" id="IPR007138">
    <property type="entry name" value="ABM_dom"/>
</dbReference>
<proteinExistence type="predicted"/>
<dbReference type="EMBL" id="JAXAVX010000001">
    <property type="protein sequence ID" value="MDX8150789.1"/>
    <property type="molecule type" value="Genomic_DNA"/>
</dbReference>
<dbReference type="Proteomes" id="UP001277761">
    <property type="component" value="Unassembled WGS sequence"/>
</dbReference>
<dbReference type="SUPFAM" id="SSF54909">
    <property type="entry name" value="Dimeric alpha+beta barrel"/>
    <property type="match status" value="1"/>
</dbReference>
<evidence type="ECO:0000259" key="3">
    <source>
        <dbReference type="Pfam" id="PF07883"/>
    </source>
</evidence>
<feature type="domain" description="ABM" evidence="2">
    <location>
        <begin position="4"/>
        <end position="67"/>
    </location>
</feature>
<comment type="caution">
    <text evidence="4">The sequence shown here is derived from an EMBL/GenBank/DDBJ whole genome shotgun (WGS) entry which is preliminary data.</text>
</comment>
<dbReference type="InterPro" id="IPR014710">
    <property type="entry name" value="RmlC-like_jellyroll"/>
</dbReference>
<dbReference type="InterPro" id="IPR011051">
    <property type="entry name" value="RmlC_Cupin_sf"/>
</dbReference>
<dbReference type="Pfam" id="PF07883">
    <property type="entry name" value="Cupin_2"/>
    <property type="match status" value="1"/>
</dbReference>
<dbReference type="InterPro" id="IPR013096">
    <property type="entry name" value="Cupin_2"/>
</dbReference>
<dbReference type="Pfam" id="PF03992">
    <property type="entry name" value="ABM"/>
    <property type="match status" value="1"/>
</dbReference>
<evidence type="ECO:0000259" key="2">
    <source>
        <dbReference type="Pfam" id="PF03992"/>
    </source>
</evidence>
<accession>A0ABU4VG61</accession>
<keyword evidence="4" id="KW-0503">Monooxygenase</keyword>
<sequence>MTTVARHVRFTARAGQGGSLADALLAAAAGMRSTPGCLRWIVSRGAQEPDVVVVEELWRDADHLAAAEDGLQEDESVREVLALLDPATPPQRIDLEPLGGVGHLPAAPDGVTLLHLDDAEDKAPGFEMGDVGAARFPTGELGLGQTGVALHSMKPGRRHPFGHQHGEAEELYVVLAGSGRAKLDDEVVELGERDALRVGPRVTRAFEGGPEGLELLVVGPRREGDGEVLPGWWS</sequence>
<gene>
    <name evidence="4" type="ORF">SK069_04215</name>
</gene>
<dbReference type="Gene3D" id="2.60.120.10">
    <property type="entry name" value="Jelly Rolls"/>
    <property type="match status" value="1"/>
</dbReference>
<dbReference type="InterPro" id="IPR051610">
    <property type="entry name" value="GPI/OXD"/>
</dbReference>
<dbReference type="RefSeq" id="WP_319952931.1">
    <property type="nucleotide sequence ID" value="NZ_JAXAVX010000001.1"/>
</dbReference>
<dbReference type="PANTHER" id="PTHR35848:SF9">
    <property type="entry name" value="SLL1358 PROTEIN"/>
    <property type="match status" value="1"/>
</dbReference>
<feature type="domain" description="Cupin type-2" evidence="3">
    <location>
        <begin position="151"/>
        <end position="218"/>
    </location>
</feature>
<name>A0ABU4VG61_9ACTN</name>
<dbReference type="InterPro" id="IPR011008">
    <property type="entry name" value="Dimeric_a/b-barrel"/>
</dbReference>
<evidence type="ECO:0000313" key="4">
    <source>
        <dbReference type="EMBL" id="MDX8150789.1"/>
    </source>
</evidence>
<keyword evidence="1" id="KW-0479">Metal-binding</keyword>
<organism evidence="4 5">
    <name type="scientific">Patulibacter brassicae</name>
    <dbReference type="NCBI Taxonomy" id="1705717"/>
    <lineage>
        <taxon>Bacteria</taxon>
        <taxon>Bacillati</taxon>
        <taxon>Actinomycetota</taxon>
        <taxon>Thermoleophilia</taxon>
        <taxon>Solirubrobacterales</taxon>
        <taxon>Patulibacteraceae</taxon>
        <taxon>Patulibacter</taxon>
    </lineage>
</organism>
<protein>
    <submittedName>
        <fullName evidence="4">Antibiotic biosynthesis monooxygenase</fullName>
    </submittedName>
</protein>